<dbReference type="EMBL" id="CAJVPU010058894">
    <property type="protein sequence ID" value="CAG8774429.1"/>
    <property type="molecule type" value="Genomic_DNA"/>
</dbReference>
<evidence type="ECO:0000313" key="1">
    <source>
        <dbReference type="EMBL" id="CAG8774429.1"/>
    </source>
</evidence>
<organism evidence="1 2">
    <name type="scientific">Dentiscutata heterogama</name>
    <dbReference type="NCBI Taxonomy" id="1316150"/>
    <lineage>
        <taxon>Eukaryota</taxon>
        <taxon>Fungi</taxon>
        <taxon>Fungi incertae sedis</taxon>
        <taxon>Mucoromycota</taxon>
        <taxon>Glomeromycotina</taxon>
        <taxon>Glomeromycetes</taxon>
        <taxon>Diversisporales</taxon>
        <taxon>Gigasporaceae</taxon>
        <taxon>Dentiscutata</taxon>
    </lineage>
</organism>
<sequence length="45" mass="5454">EFIDLNFYDNNEVKNNLLLNNQQQLETEKYSNSNLNLEPLFDEEF</sequence>
<evidence type="ECO:0000313" key="2">
    <source>
        <dbReference type="Proteomes" id="UP000789702"/>
    </source>
</evidence>
<dbReference type="Proteomes" id="UP000789702">
    <property type="component" value="Unassembled WGS sequence"/>
</dbReference>
<proteinExistence type="predicted"/>
<name>A0ACA9R2N0_9GLOM</name>
<feature type="non-terminal residue" evidence="1">
    <location>
        <position position="1"/>
    </location>
</feature>
<gene>
    <name evidence="1" type="ORF">DHETER_LOCUS16032</name>
</gene>
<comment type="caution">
    <text evidence="1">The sequence shown here is derived from an EMBL/GenBank/DDBJ whole genome shotgun (WGS) entry which is preliminary data.</text>
</comment>
<keyword evidence="2" id="KW-1185">Reference proteome</keyword>
<reference evidence="1" key="1">
    <citation type="submission" date="2021-06" db="EMBL/GenBank/DDBJ databases">
        <authorList>
            <person name="Kallberg Y."/>
            <person name="Tangrot J."/>
            <person name="Rosling A."/>
        </authorList>
    </citation>
    <scope>NUCLEOTIDE SEQUENCE</scope>
    <source>
        <strain evidence="1">IL203A</strain>
    </source>
</reference>
<protein>
    <submittedName>
        <fullName evidence="1">9254_t:CDS:1</fullName>
    </submittedName>
</protein>
<accession>A0ACA9R2N0</accession>